<accession>A0A6J6BUF4</accession>
<feature type="domain" description="AB hydrolase-1" evidence="1">
    <location>
        <begin position="70"/>
        <end position="311"/>
    </location>
</feature>
<evidence type="ECO:0000259" key="1">
    <source>
        <dbReference type="Pfam" id="PF00561"/>
    </source>
</evidence>
<dbReference type="AlphaFoldDB" id="A0A6J6BUF4"/>
<dbReference type="Pfam" id="PF00561">
    <property type="entry name" value="Abhydrolase_1"/>
    <property type="match status" value="1"/>
</dbReference>
<dbReference type="SUPFAM" id="SSF53474">
    <property type="entry name" value="alpha/beta-Hydrolases"/>
    <property type="match status" value="1"/>
</dbReference>
<dbReference type="EMBL" id="CAEZSN010000054">
    <property type="protein sequence ID" value="CAB4542415.1"/>
    <property type="molecule type" value="Genomic_DNA"/>
</dbReference>
<dbReference type="PRINTS" id="PR00111">
    <property type="entry name" value="ABHYDROLASE"/>
</dbReference>
<dbReference type="InterPro" id="IPR029058">
    <property type="entry name" value="AB_hydrolase_fold"/>
</dbReference>
<sequence length="328" mass="35757">MRTFRRIMTIALLSGVLSFLIVPFLIPQPNSGTMSNVEAAGPGAEFVDLAGIQVRVERASYSGDCKCEAPLIVLMHGFGASTFSWREVIAPLSAFGEVIAYDRPGFGFTERPTTWVGLNPYGFEGNFKIVDEIIAKYGKDRKVILVGHSAGGQLAAEYARLNPTKVQGLVLVDPAILTTGGGAEGFDWLYQIPQIQKLGPILVSSIATSGDDLLRESFFDKAQLTTAVYDGYHRPLKIEGWEHGFWNFATAPRKNQLADNLDKISTPTLLISGDHDTVVPTADTVKLENLIKGSSLVLIKNSAHLPQEEQPEAFMEAISSNWESLVSK</sequence>
<dbReference type="InterPro" id="IPR000073">
    <property type="entry name" value="AB_hydrolase_1"/>
</dbReference>
<protein>
    <submittedName>
        <fullName evidence="2">Unannotated protein</fullName>
    </submittedName>
</protein>
<dbReference type="PRINTS" id="PR00412">
    <property type="entry name" value="EPOXHYDRLASE"/>
</dbReference>
<proteinExistence type="predicted"/>
<evidence type="ECO:0000313" key="2">
    <source>
        <dbReference type="EMBL" id="CAB4542415.1"/>
    </source>
</evidence>
<name>A0A6J6BUF4_9ZZZZ</name>
<reference evidence="2" key="1">
    <citation type="submission" date="2020-05" db="EMBL/GenBank/DDBJ databases">
        <authorList>
            <person name="Chiriac C."/>
            <person name="Salcher M."/>
            <person name="Ghai R."/>
            <person name="Kavagutti S V."/>
        </authorList>
    </citation>
    <scope>NUCLEOTIDE SEQUENCE</scope>
</reference>
<dbReference type="PANTHER" id="PTHR43689:SF8">
    <property type="entry name" value="ALPHA_BETA-HYDROLASES SUPERFAMILY PROTEIN"/>
    <property type="match status" value="1"/>
</dbReference>
<dbReference type="PANTHER" id="PTHR43689">
    <property type="entry name" value="HYDROLASE"/>
    <property type="match status" value="1"/>
</dbReference>
<dbReference type="GO" id="GO:0003824">
    <property type="term" value="F:catalytic activity"/>
    <property type="evidence" value="ECO:0007669"/>
    <property type="project" value="InterPro"/>
</dbReference>
<dbReference type="Gene3D" id="3.40.50.1820">
    <property type="entry name" value="alpha/beta hydrolase"/>
    <property type="match status" value="1"/>
</dbReference>
<dbReference type="InterPro" id="IPR000639">
    <property type="entry name" value="Epox_hydrolase-like"/>
</dbReference>
<organism evidence="2">
    <name type="scientific">freshwater metagenome</name>
    <dbReference type="NCBI Taxonomy" id="449393"/>
    <lineage>
        <taxon>unclassified sequences</taxon>
        <taxon>metagenomes</taxon>
        <taxon>ecological metagenomes</taxon>
    </lineage>
</organism>
<gene>
    <name evidence="2" type="ORF">UFOPK1433_00581</name>
</gene>